<dbReference type="PATRIC" id="fig|49338.4.peg.4138"/>
<keyword evidence="2" id="KW-0808">Transferase</keyword>
<organism evidence="2">
    <name type="scientific">Desulfitobacterium hafniense</name>
    <name type="common">Desulfitobacterium frappieri</name>
    <dbReference type="NCBI Taxonomy" id="49338"/>
    <lineage>
        <taxon>Bacteria</taxon>
        <taxon>Bacillati</taxon>
        <taxon>Bacillota</taxon>
        <taxon>Clostridia</taxon>
        <taxon>Eubacteriales</taxon>
        <taxon>Desulfitobacteriaceae</taxon>
        <taxon>Desulfitobacterium</taxon>
    </lineage>
</organism>
<dbReference type="GO" id="GO:0003964">
    <property type="term" value="F:RNA-directed DNA polymerase activity"/>
    <property type="evidence" value="ECO:0007669"/>
    <property type="project" value="UniProtKB-KW"/>
</dbReference>
<accession>A0A098B4C2</accession>
<dbReference type="InterPro" id="IPR013597">
    <property type="entry name" value="Mat_intron_G2"/>
</dbReference>
<sequence length="136" mass="16284">MRIHPKSIQKLKDKIREATGRSNGMGIEERRTKLNQIVRGWISYFKLADAKNLLAKLDEWLRSRIRMVTWKRWKKIRTRFENLKKAGISKEQAWQWANTRKGYWRTAHSPILTKALSNERFKRVGYLSFIDCYSAK</sequence>
<keyword evidence="2" id="KW-0695">RNA-directed DNA polymerase</keyword>
<dbReference type="EMBL" id="LK996017">
    <property type="protein sequence ID" value="CDX03738.1"/>
    <property type="molecule type" value="Genomic_DNA"/>
</dbReference>
<proteinExistence type="predicted"/>
<name>A0A098B4C2_DESHA</name>
<dbReference type="Pfam" id="PF08388">
    <property type="entry name" value="GIIM"/>
    <property type="match status" value="1"/>
</dbReference>
<keyword evidence="2" id="KW-0548">Nucleotidyltransferase</keyword>
<evidence type="ECO:0000313" key="2">
    <source>
        <dbReference type="EMBL" id="CDX03738.1"/>
    </source>
</evidence>
<feature type="domain" description="Group II intron maturase-specific" evidence="1">
    <location>
        <begin position="8"/>
        <end position="86"/>
    </location>
</feature>
<protein>
    <submittedName>
        <fullName evidence="2">RNA-directed DNA polymerase (Reverse transcriptase)</fullName>
    </submittedName>
</protein>
<evidence type="ECO:0000259" key="1">
    <source>
        <dbReference type="Pfam" id="PF08388"/>
    </source>
</evidence>
<reference evidence="2" key="1">
    <citation type="submission" date="2014-07" db="EMBL/GenBank/DDBJ databases">
        <authorList>
            <person name="Hornung V.Bastian."/>
        </authorList>
    </citation>
    <scope>NUCLEOTIDE SEQUENCE</scope>
    <source>
        <strain evidence="2">PCE-S</strain>
    </source>
</reference>
<gene>
    <name evidence="2" type="ORF">DPCES_3852</name>
</gene>
<dbReference type="AlphaFoldDB" id="A0A098B4C2"/>